<accession>A0A8S0QGK5</accession>
<comment type="caution">
    <text evidence="1">The sequence shown here is derived from an EMBL/GenBank/DDBJ whole genome shotgun (WGS) entry which is preliminary data.</text>
</comment>
<sequence>MMILGTNFVDDDLDKTIVGFCGDKVVFTRFLVFGQSHGRSATRVSINGPRLWNRPESG</sequence>
<name>A0A8S0QGK5_OLEEU</name>
<dbReference type="EMBL" id="CACTIH010001825">
    <property type="protein sequence ID" value="CAA2964507.1"/>
    <property type="molecule type" value="Genomic_DNA"/>
</dbReference>
<dbReference type="Proteomes" id="UP000594638">
    <property type="component" value="Unassembled WGS sequence"/>
</dbReference>
<evidence type="ECO:0000313" key="1">
    <source>
        <dbReference type="EMBL" id="CAA2964507.1"/>
    </source>
</evidence>
<evidence type="ECO:0000313" key="2">
    <source>
        <dbReference type="Proteomes" id="UP000594638"/>
    </source>
</evidence>
<keyword evidence="2" id="KW-1185">Reference proteome</keyword>
<proteinExistence type="predicted"/>
<dbReference type="AlphaFoldDB" id="A0A8S0QGK5"/>
<dbReference type="Gramene" id="OE9A017218T1">
    <property type="protein sequence ID" value="OE9A017218C1"/>
    <property type="gene ID" value="OE9A017218"/>
</dbReference>
<reference evidence="1 2" key="1">
    <citation type="submission" date="2019-12" db="EMBL/GenBank/DDBJ databases">
        <authorList>
            <person name="Alioto T."/>
            <person name="Alioto T."/>
            <person name="Gomez Garrido J."/>
        </authorList>
    </citation>
    <scope>NUCLEOTIDE SEQUENCE [LARGE SCALE GENOMIC DNA]</scope>
</reference>
<gene>
    <name evidence="1" type="ORF">OLEA9_A017218</name>
</gene>
<organism evidence="1 2">
    <name type="scientific">Olea europaea subsp. europaea</name>
    <dbReference type="NCBI Taxonomy" id="158383"/>
    <lineage>
        <taxon>Eukaryota</taxon>
        <taxon>Viridiplantae</taxon>
        <taxon>Streptophyta</taxon>
        <taxon>Embryophyta</taxon>
        <taxon>Tracheophyta</taxon>
        <taxon>Spermatophyta</taxon>
        <taxon>Magnoliopsida</taxon>
        <taxon>eudicotyledons</taxon>
        <taxon>Gunneridae</taxon>
        <taxon>Pentapetalae</taxon>
        <taxon>asterids</taxon>
        <taxon>lamiids</taxon>
        <taxon>Lamiales</taxon>
        <taxon>Oleaceae</taxon>
        <taxon>Oleeae</taxon>
        <taxon>Olea</taxon>
    </lineage>
</organism>
<protein>
    <submittedName>
        <fullName evidence="1">Uncharacterized protein</fullName>
    </submittedName>
</protein>